<gene>
    <name evidence="1" type="ORF">L6164_015357</name>
</gene>
<accession>A0ACB9NKC5</accession>
<dbReference type="EMBL" id="CM039431">
    <property type="protein sequence ID" value="KAI4336880.1"/>
    <property type="molecule type" value="Genomic_DNA"/>
</dbReference>
<evidence type="ECO:0000313" key="1">
    <source>
        <dbReference type="EMBL" id="KAI4336880.1"/>
    </source>
</evidence>
<evidence type="ECO:0000313" key="2">
    <source>
        <dbReference type="Proteomes" id="UP000828941"/>
    </source>
</evidence>
<dbReference type="Proteomes" id="UP000828941">
    <property type="component" value="Chromosome 6"/>
</dbReference>
<protein>
    <submittedName>
        <fullName evidence="1">Uncharacterized protein</fullName>
    </submittedName>
</protein>
<comment type="caution">
    <text evidence="1">The sequence shown here is derived from an EMBL/GenBank/DDBJ whole genome shotgun (WGS) entry which is preliminary data.</text>
</comment>
<name>A0ACB9NKC5_BAUVA</name>
<sequence length="109" mass="13042">MINSHRGRKENKIIEDLEFFFFFQFVNHLNSEDYDCCRKIHHHYAPQNLKQKKKSDYWKQAPRYCPLGGRDWSQTQDLEVLFPEEGLILPLELAQVVREKEAFFVGGRP</sequence>
<organism evidence="1 2">
    <name type="scientific">Bauhinia variegata</name>
    <name type="common">Purple orchid tree</name>
    <name type="synonym">Phanera variegata</name>
    <dbReference type="NCBI Taxonomy" id="167791"/>
    <lineage>
        <taxon>Eukaryota</taxon>
        <taxon>Viridiplantae</taxon>
        <taxon>Streptophyta</taxon>
        <taxon>Embryophyta</taxon>
        <taxon>Tracheophyta</taxon>
        <taxon>Spermatophyta</taxon>
        <taxon>Magnoliopsida</taxon>
        <taxon>eudicotyledons</taxon>
        <taxon>Gunneridae</taxon>
        <taxon>Pentapetalae</taxon>
        <taxon>rosids</taxon>
        <taxon>fabids</taxon>
        <taxon>Fabales</taxon>
        <taxon>Fabaceae</taxon>
        <taxon>Cercidoideae</taxon>
        <taxon>Cercideae</taxon>
        <taxon>Bauhiniinae</taxon>
        <taxon>Bauhinia</taxon>
    </lineage>
</organism>
<keyword evidence="2" id="KW-1185">Reference proteome</keyword>
<reference evidence="1 2" key="1">
    <citation type="journal article" date="2022" name="DNA Res.">
        <title>Chromosomal-level genome assembly of the orchid tree Bauhinia variegata (Leguminosae; Cercidoideae) supports the allotetraploid origin hypothesis of Bauhinia.</title>
        <authorList>
            <person name="Zhong Y."/>
            <person name="Chen Y."/>
            <person name="Zheng D."/>
            <person name="Pang J."/>
            <person name="Liu Y."/>
            <person name="Luo S."/>
            <person name="Meng S."/>
            <person name="Qian L."/>
            <person name="Wei D."/>
            <person name="Dai S."/>
            <person name="Zhou R."/>
        </authorList>
    </citation>
    <scope>NUCLEOTIDE SEQUENCE [LARGE SCALE GENOMIC DNA]</scope>
    <source>
        <strain evidence="1">BV-YZ2020</strain>
    </source>
</reference>
<proteinExistence type="predicted"/>